<name>A0A8J7VTF8_9GAMM</name>
<dbReference type="InterPro" id="IPR036271">
    <property type="entry name" value="Tet_transcr_reg_TetR-rel_C_sf"/>
</dbReference>
<reference evidence="7 8" key="1">
    <citation type="journal article" date="2021" name="Microbiol. Resour. Announc.">
        <title>Draft Genome Sequence of Coralloluteibacterium stylophorae LMG 29479T.</title>
        <authorList>
            <person name="Karlyshev A.V."/>
            <person name="Kudryashova E.B."/>
            <person name="Ariskina E.V."/>
            <person name="Conroy A.P."/>
            <person name="Abidueva E.Y."/>
        </authorList>
    </citation>
    <scope>NUCLEOTIDE SEQUENCE [LARGE SCALE GENOMIC DNA]</scope>
    <source>
        <strain evidence="7 8">LMG 29479</strain>
    </source>
</reference>
<dbReference type="InterPro" id="IPR009057">
    <property type="entry name" value="Homeodomain-like_sf"/>
</dbReference>
<dbReference type="GO" id="GO:0003677">
    <property type="term" value="F:DNA binding"/>
    <property type="evidence" value="ECO:0007669"/>
    <property type="project" value="UniProtKB-UniRule"/>
</dbReference>
<dbReference type="InterPro" id="IPR011075">
    <property type="entry name" value="TetR_C"/>
</dbReference>
<dbReference type="SUPFAM" id="SSF46689">
    <property type="entry name" value="Homeodomain-like"/>
    <property type="match status" value="1"/>
</dbReference>
<keyword evidence="3" id="KW-0804">Transcription</keyword>
<dbReference type="Gene3D" id="1.10.357.10">
    <property type="entry name" value="Tetracycline Repressor, domain 2"/>
    <property type="match status" value="1"/>
</dbReference>
<evidence type="ECO:0000313" key="6">
    <source>
        <dbReference type="EMBL" id="MBR0562887.1"/>
    </source>
</evidence>
<dbReference type="Proteomes" id="UP000675747">
    <property type="component" value="Unassembled WGS sequence"/>
</dbReference>
<evidence type="ECO:0000256" key="2">
    <source>
        <dbReference type="ARBA" id="ARBA00023125"/>
    </source>
</evidence>
<dbReference type="PANTHER" id="PTHR47506">
    <property type="entry name" value="TRANSCRIPTIONAL REGULATORY PROTEIN"/>
    <property type="match status" value="1"/>
</dbReference>
<dbReference type="PANTHER" id="PTHR47506:SF1">
    <property type="entry name" value="HTH-TYPE TRANSCRIPTIONAL REGULATOR YJDC"/>
    <property type="match status" value="1"/>
</dbReference>
<comment type="caution">
    <text evidence="6">The sequence shown here is derived from an EMBL/GenBank/DDBJ whole genome shotgun (WGS) entry which is preliminary data.</text>
</comment>
<evidence type="ECO:0000259" key="5">
    <source>
        <dbReference type="PROSITE" id="PS50977"/>
    </source>
</evidence>
<evidence type="ECO:0000313" key="7">
    <source>
        <dbReference type="EMBL" id="MBS7456032.1"/>
    </source>
</evidence>
<dbReference type="RefSeq" id="WP_211926810.1">
    <property type="nucleotide sequence ID" value="NZ_JAGQFT020000002.1"/>
</dbReference>
<dbReference type="PROSITE" id="PS50977">
    <property type="entry name" value="HTH_TETR_2"/>
    <property type="match status" value="1"/>
</dbReference>
<keyword evidence="1" id="KW-0805">Transcription regulation</keyword>
<keyword evidence="8" id="KW-1185">Reference proteome</keyword>
<feature type="DNA-binding region" description="H-T-H motif" evidence="4">
    <location>
        <begin position="27"/>
        <end position="46"/>
    </location>
</feature>
<evidence type="ECO:0000256" key="4">
    <source>
        <dbReference type="PROSITE-ProRule" id="PRU00335"/>
    </source>
</evidence>
<dbReference type="EMBL" id="JAGQFT020000002">
    <property type="protein sequence ID" value="MBS7456032.1"/>
    <property type="molecule type" value="Genomic_DNA"/>
</dbReference>
<sequence length="193" mass="20732">MPDIPTIDRILRSAHVLIIQRGFHGFSFADIALEVGIRKASIHHYFPTKISLVGTLVANYRRDAIAGLQALRERHPDPAAALDAYIDYWARCVTSDTDPFCLCALLAAEAPSLPPEIAAEVRGHFQALAEWFATVLGQAKDVGSLAVGGAVEAEAEALVATVHGALLSARAYANPGVFRAVMTTHLERLQPAP</sequence>
<protein>
    <submittedName>
        <fullName evidence="6">TetR/AcrR family transcriptional regulator</fullName>
    </submittedName>
</protein>
<dbReference type="SUPFAM" id="SSF48498">
    <property type="entry name" value="Tetracyclin repressor-like, C-terminal domain"/>
    <property type="match status" value="1"/>
</dbReference>
<dbReference type="InterPro" id="IPR001647">
    <property type="entry name" value="HTH_TetR"/>
</dbReference>
<organism evidence="6">
    <name type="scientific">Coralloluteibacterium stylophorae</name>
    <dbReference type="NCBI Taxonomy" id="1776034"/>
    <lineage>
        <taxon>Bacteria</taxon>
        <taxon>Pseudomonadati</taxon>
        <taxon>Pseudomonadota</taxon>
        <taxon>Gammaproteobacteria</taxon>
        <taxon>Lysobacterales</taxon>
        <taxon>Lysobacteraceae</taxon>
        <taxon>Coralloluteibacterium</taxon>
    </lineage>
</organism>
<dbReference type="Pfam" id="PF00440">
    <property type="entry name" value="TetR_N"/>
    <property type="match status" value="1"/>
</dbReference>
<proteinExistence type="predicted"/>
<evidence type="ECO:0000256" key="3">
    <source>
        <dbReference type="ARBA" id="ARBA00023163"/>
    </source>
</evidence>
<accession>A0A8J7VTF8</accession>
<gene>
    <name evidence="7" type="ORF">KB893_002640</name>
    <name evidence="6" type="ORF">KB893_10220</name>
</gene>
<dbReference type="EMBL" id="JAGQFT010000081">
    <property type="protein sequence ID" value="MBR0562887.1"/>
    <property type="molecule type" value="Genomic_DNA"/>
</dbReference>
<keyword evidence="2 4" id="KW-0238">DNA-binding</keyword>
<dbReference type="AlphaFoldDB" id="A0A8J7VTF8"/>
<dbReference type="Pfam" id="PF16925">
    <property type="entry name" value="TetR_C_13"/>
    <property type="match status" value="1"/>
</dbReference>
<evidence type="ECO:0000313" key="8">
    <source>
        <dbReference type="Proteomes" id="UP000675747"/>
    </source>
</evidence>
<feature type="domain" description="HTH tetR-type" evidence="5">
    <location>
        <begin position="4"/>
        <end position="64"/>
    </location>
</feature>
<reference evidence="6" key="2">
    <citation type="submission" date="2021-04" db="EMBL/GenBank/DDBJ databases">
        <authorList>
            <person name="Karlyshev A.V."/>
        </authorList>
    </citation>
    <scope>NUCLEOTIDE SEQUENCE</scope>
    <source>
        <strain evidence="6">LMG 29479</strain>
    </source>
</reference>
<evidence type="ECO:0000256" key="1">
    <source>
        <dbReference type="ARBA" id="ARBA00023015"/>
    </source>
</evidence>
<dbReference type="PRINTS" id="PR00455">
    <property type="entry name" value="HTHTETR"/>
</dbReference>